<proteinExistence type="inferred from homology"/>
<feature type="domain" description="MaoC-like" evidence="2">
    <location>
        <begin position="184"/>
        <end position="259"/>
    </location>
</feature>
<dbReference type="EMBL" id="JAGIOO010000001">
    <property type="protein sequence ID" value="MBP2475699.1"/>
    <property type="molecule type" value="Genomic_DNA"/>
</dbReference>
<evidence type="ECO:0000259" key="2">
    <source>
        <dbReference type="Pfam" id="PF01575"/>
    </source>
</evidence>
<evidence type="ECO:0000256" key="1">
    <source>
        <dbReference type="ARBA" id="ARBA00005254"/>
    </source>
</evidence>
<dbReference type="PANTHER" id="PTHR43841">
    <property type="entry name" value="3-HYDROXYACYL-THIOESTER DEHYDRATASE HTDX-RELATED"/>
    <property type="match status" value="1"/>
</dbReference>
<comment type="similarity">
    <text evidence="1">Belongs to the enoyl-CoA hydratase/isomerase family.</text>
</comment>
<accession>A0ABS5AGJ6</accession>
<gene>
    <name evidence="3" type="ORF">JOF53_004571</name>
</gene>
<dbReference type="Proteomes" id="UP001519363">
    <property type="component" value="Unassembled WGS sequence"/>
</dbReference>
<dbReference type="PANTHER" id="PTHR43841:SF1">
    <property type="entry name" value="3-HYDROXYACYL-THIOESTER DEHYDRATASE X"/>
    <property type="match status" value="1"/>
</dbReference>
<protein>
    <submittedName>
        <fullName evidence="3">Acyl dehydratase</fullName>
    </submittedName>
</protein>
<name>A0ABS5AGJ6_9PSEU</name>
<dbReference type="InterPro" id="IPR003965">
    <property type="entry name" value="Fatty_acid_synthase"/>
</dbReference>
<dbReference type="Gene3D" id="3.10.129.10">
    <property type="entry name" value="Hotdog Thioesterase"/>
    <property type="match status" value="1"/>
</dbReference>
<evidence type="ECO:0000313" key="3">
    <source>
        <dbReference type="EMBL" id="MBP2475699.1"/>
    </source>
</evidence>
<dbReference type="PRINTS" id="PR01483">
    <property type="entry name" value="FASYNTHASE"/>
</dbReference>
<comment type="caution">
    <text evidence="3">The sequence shown here is derived from an EMBL/GenBank/DDBJ whole genome shotgun (WGS) entry which is preliminary data.</text>
</comment>
<dbReference type="SUPFAM" id="SSF54637">
    <property type="entry name" value="Thioesterase/thiol ester dehydrase-isomerase"/>
    <property type="match status" value="2"/>
</dbReference>
<dbReference type="InterPro" id="IPR029069">
    <property type="entry name" value="HotDog_dom_sf"/>
</dbReference>
<sequence length="282" mass="30899">MSTVDIQELDRPPGLGLLFPKAVLTGFTRGGKELPGTGYLRRGVTVEPEQLAAYNRVCGFGLTDALPATYPHILGFPMAVKLMTAPGFPFPLVGLVHIHNRITQLRPVGAHEPLELRVWAEHLAEHERGRQFDVVTEAAVDGEVVWREASTYLRRESGGGKDKKPEPPELPEPAAVWRVPQDIGRRYAKVSGDSNPIHLYPLTAKLFGFPRHIAHGMWTMARCLAAFEGRLPEAYELAVGFKLPVLLPGKVAFRTARTGGGWELDLRAAKDGRPHLAGTISG</sequence>
<reference evidence="3 4" key="1">
    <citation type="submission" date="2021-03" db="EMBL/GenBank/DDBJ databases">
        <title>Sequencing the genomes of 1000 actinobacteria strains.</title>
        <authorList>
            <person name="Klenk H.-P."/>
        </authorList>
    </citation>
    <scope>NUCLEOTIDE SEQUENCE [LARGE SCALE GENOMIC DNA]</scope>
    <source>
        <strain evidence="3 4">DSM 44580</strain>
    </source>
</reference>
<dbReference type="Pfam" id="PF01575">
    <property type="entry name" value="MaoC_dehydratas"/>
    <property type="match status" value="1"/>
</dbReference>
<evidence type="ECO:0000313" key="4">
    <source>
        <dbReference type="Proteomes" id="UP001519363"/>
    </source>
</evidence>
<keyword evidence="4" id="KW-1185">Reference proteome</keyword>
<organism evidence="3 4">
    <name type="scientific">Crossiella equi</name>
    <dbReference type="NCBI Taxonomy" id="130796"/>
    <lineage>
        <taxon>Bacteria</taxon>
        <taxon>Bacillati</taxon>
        <taxon>Actinomycetota</taxon>
        <taxon>Actinomycetes</taxon>
        <taxon>Pseudonocardiales</taxon>
        <taxon>Pseudonocardiaceae</taxon>
        <taxon>Crossiella</taxon>
    </lineage>
</organism>
<dbReference type="InterPro" id="IPR002539">
    <property type="entry name" value="MaoC-like_dom"/>
</dbReference>